<evidence type="ECO:0000313" key="3">
    <source>
        <dbReference type="Proteomes" id="UP000587527"/>
    </source>
</evidence>
<feature type="transmembrane region" description="Helical" evidence="1">
    <location>
        <begin position="21"/>
        <end position="51"/>
    </location>
</feature>
<name>A0A841C3J1_9ACTN</name>
<dbReference type="Proteomes" id="UP000587527">
    <property type="component" value="Unassembled WGS sequence"/>
</dbReference>
<organism evidence="2 3">
    <name type="scientific">Allocatelliglobosispora scoriae</name>
    <dbReference type="NCBI Taxonomy" id="643052"/>
    <lineage>
        <taxon>Bacteria</taxon>
        <taxon>Bacillati</taxon>
        <taxon>Actinomycetota</taxon>
        <taxon>Actinomycetes</taxon>
        <taxon>Micromonosporales</taxon>
        <taxon>Micromonosporaceae</taxon>
        <taxon>Allocatelliglobosispora</taxon>
    </lineage>
</organism>
<dbReference type="RefSeq" id="WP_184846604.1">
    <property type="nucleotide sequence ID" value="NZ_JACHMN010000003.1"/>
</dbReference>
<keyword evidence="1" id="KW-0812">Transmembrane</keyword>
<sequence>MTDLDATTAVPRPFDTVRVLLWLQVAASVLVLGVAALLAIAAVPYGGLHFYPFDPTGPGLVDPKDVLPDVWIADAVAIPVITYGVVGSLVSAVLAAWGALLLALPPARRELSRRRLVLLALGTVLLAAHAVVVLGTGFGHDLGTWLAD</sequence>
<reference evidence="2 3" key="1">
    <citation type="submission" date="2020-08" db="EMBL/GenBank/DDBJ databases">
        <title>Sequencing the genomes of 1000 actinobacteria strains.</title>
        <authorList>
            <person name="Klenk H.-P."/>
        </authorList>
    </citation>
    <scope>NUCLEOTIDE SEQUENCE [LARGE SCALE GENOMIC DNA]</scope>
    <source>
        <strain evidence="2 3">DSM 45362</strain>
    </source>
</reference>
<proteinExistence type="predicted"/>
<dbReference type="EMBL" id="JACHMN010000003">
    <property type="protein sequence ID" value="MBB5874455.1"/>
    <property type="molecule type" value="Genomic_DNA"/>
</dbReference>
<feature type="transmembrane region" description="Helical" evidence="1">
    <location>
        <begin position="116"/>
        <end position="138"/>
    </location>
</feature>
<evidence type="ECO:0000313" key="2">
    <source>
        <dbReference type="EMBL" id="MBB5874455.1"/>
    </source>
</evidence>
<feature type="transmembrane region" description="Helical" evidence="1">
    <location>
        <begin position="71"/>
        <end position="104"/>
    </location>
</feature>
<accession>A0A841C3J1</accession>
<keyword evidence="3" id="KW-1185">Reference proteome</keyword>
<evidence type="ECO:0000256" key="1">
    <source>
        <dbReference type="SAM" id="Phobius"/>
    </source>
</evidence>
<dbReference type="AlphaFoldDB" id="A0A841C3J1"/>
<keyword evidence="1" id="KW-0472">Membrane</keyword>
<protein>
    <submittedName>
        <fullName evidence="2">Uncharacterized protein</fullName>
    </submittedName>
</protein>
<gene>
    <name evidence="2" type="ORF">F4553_007889</name>
</gene>
<comment type="caution">
    <text evidence="2">The sequence shown here is derived from an EMBL/GenBank/DDBJ whole genome shotgun (WGS) entry which is preliminary data.</text>
</comment>
<keyword evidence="1" id="KW-1133">Transmembrane helix</keyword>